<protein>
    <submittedName>
        <fullName evidence="2">Uncharacterized protein DUF2155</fullName>
    </submittedName>
</protein>
<feature type="chain" id="PRO_5034059854" evidence="1">
    <location>
        <begin position="21"/>
        <end position="186"/>
    </location>
</feature>
<organism evidence="2 3">
    <name type="scientific">Rhodovulum kholense</name>
    <dbReference type="NCBI Taxonomy" id="453584"/>
    <lineage>
        <taxon>Bacteria</taxon>
        <taxon>Pseudomonadati</taxon>
        <taxon>Pseudomonadota</taxon>
        <taxon>Alphaproteobacteria</taxon>
        <taxon>Rhodobacterales</taxon>
        <taxon>Paracoccaceae</taxon>
        <taxon>Rhodovulum</taxon>
    </lineage>
</organism>
<keyword evidence="1" id="KW-0732">Signal</keyword>
<gene>
    <name evidence="2" type="ORF">C8N38_105236</name>
</gene>
<accession>A0A8E3AQY2</accession>
<name>A0A8E3AQY2_9RHOB</name>
<dbReference type="RefSeq" id="WP_245895633.1">
    <property type="nucleotide sequence ID" value="NZ_QAYC01000005.1"/>
</dbReference>
<keyword evidence="3" id="KW-1185">Reference proteome</keyword>
<evidence type="ECO:0000313" key="2">
    <source>
        <dbReference type="EMBL" id="PTW50277.1"/>
    </source>
</evidence>
<proteinExistence type="predicted"/>
<dbReference type="AlphaFoldDB" id="A0A8E3AQY2"/>
<dbReference type="Pfam" id="PF09923">
    <property type="entry name" value="DUF2155"/>
    <property type="match status" value="1"/>
</dbReference>
<dbReference type="InterPro" id="IPR019225">
    <property type="entry name" value="DUF2155"/>
</dbReference>
<feature type="signal peptide" evidence="1">
    <location>
        <begin position="1"/>
        <end position="20"/>
    </location>
</feature>
<dbReference type="EMBL" id="QAYC01000005">
    <property type="protein sequence ID" value="PTW50277.1"/>
    <property type="molecule type" value="Genomic_DNA"/>
</dbReference>
<evidence type="ECO:0000256" key="1">
    <source>
        <dbReference type="SAM" id="SignalP"/>
    </source>
</evidence>
<dbReference type="Proteomes" id="UP000244037">
    <property type="component" value="Unassembled WGS sequence"/>
</dbReference>
<reference evidence="2 3" key="1">
    <citation type="submission" date="2018-04" db="EMBL/GenBank/DDBJ databases">
        <title>Genomic Encyclopedia of Archaeal and Bacterial Type Strains, Phase II (KMG-II): from individual species to whole genera.</title>
        <authorList>
            <person name="Goeker M."/>
        </authorList>
    </citation>
    <scope>NUCLEOTIDE SEQUENCE [LARGE SCALE GENOMIC DNA]</scope>
    <source>
        <strain evidence="2 3">DSM 19783</strain>
    </source>
</reference>
<sequence>MIRAALAASLLTLAALPALAQQQWSPDGWTPDGWSVEPLEDMPHADEMMEGLGLDQTQLAGRPLPLVSRPDPLVMQEHRTETRTAAVTATAPHGAVLRGLDKLSGDTVDLTLAPGETGRVWRLTVKLDECRFPADNPASDAFAYLDISDPTRNSHLFSGWMIASSPALNPLDNSRYDVWVLRCKSS</sequence>
<comment type="caution">
    <text evidence="2">The sequence shown here is derived from an EMBL/GenBank/DDBJ whole genome shotgun (WGS) entry which is preliminary data.</text>
</comment>
<evidence type="ECO:0000313" key="3">
    <source>
        <dbReference type="Proteomes" id="UP000244037"/>
    </source>
</evidence>